<keyword evidence="5 9" id="KW-0560">Oxidoreductase</keyword>
<dbReference type="GO" id="GO:0005506">
    <property type="term" value="F:iron ion binding"/>
    <property type="evidence" value="ECO:0007669"/>
    <property type="project" value="InterPro"/>
</dbReference>
<dbReference type="GO" id="GO:0016705">
    <property type="term" value="F:oxidoreductase activity, acting on paired donors, with incorporation or reduction of molecular oxygen"/>
    <property type="evidence" value="ECO:0007669"/>
    <property type="project" value="InterPro"/>
</dbReference>
<reference evidence="10 11" key="1">
    <citation type="submission" date="2024-04" db="EMBL/GenBank/DDBJ databases">
        <authorList>
            <consortium name="Genoscope - CEA"/>
            <person name="William W."/>
        </authorList>
    </citation>
    <scope>NUCLEOTIDE SEQUENCE [LARGE SCALE GENOMIC DNA]</scope>
</reference>
<dbReference type="Proteomes" id="UP001497497">
    <property type="component" value="Unassembled WGS sequence"/>
</dbReference>
<keyword evidence="4 8" id="KW-0479">Metal-binding</keyword>
<dbReference type="Pfam" id="PF00067">
    <property type="entry name" value="p450"/>
    <property type="match status" value="1"/>
</dbReference>
<dbReference type="InterPro" id="IPR036396">
    <property type="entry name" value="Cyt_P450_sf"/>
</dbReference>
<evidence type="ECO:0000256" key="6">
    <source>
        <dbReference type="ARBA" id="ARBA00023004"/>
    </source>
</evidence>
<evidence type="ECO:0000256" key="2">
    <source>
        <dbReference type="ARBA" id="ARBA00010617"/>
    </source>
</evidence>
<comment type="caution">
    <text evidence="10">The sequence shown here is derived from an EMBL/GenBank/DDBJ whole genome shotgun (WGS) entry which is preliminary data.</text>
</comment>
<dbReference type="PANTHER" id="PTHR24279:SF120">
    <property type="entry name" value="CYTOCHROME P450"/>
    <property type="match status" value="1"/>
</dbReference>
<evidence type="ECO:0000256" key="5">
    <source>
        <dbReference type="ARBA" id="ARBA00023002"/>
    </source>
</evidence>
<dbReference type="Gene3D" id="1.10.630.10">
    <property type="entry name" value="Cytochrome P450"/>
    <property type="match status" value="1"/>
</dbReference>
<evidence type="ECO:0000256" key="1">
    <source>
        <dbReference type="ARBA" id="ARBA00001971"/>
    </source>
</evidence>
<keyword evidence="6 8" id="KW-0408">Iron</keyword>
<keyword evidence="7 9" id="KW-0503">Monooxygenase</keyword>
<dbReference type="GO" id="GO:0004497">
    <property type="term" value="F:monooxygenase activity"/>
    <property type="evidence" value="ECO:0007669"/>
    <property type="project" value="UniProtKB-KW"/>
</dbReference>
<comment type="cofactor">
    <cofactor evidence="1 8">
        <name>heme</name>
        <dbReference type="ChEBI" id="CHEBI:30413"/>
    </cofactor>
</comment>
<dbReference type="InterPro" id="IPR017972">
    <property type="entry name" value="Cyt_P450_CS"/>
</dbReference>
<dbReference type="EMBL" id="CAXITT010000214">
    <property type="protein sequence ID" value="CAL1535880.1"/>
    <property type="molecule type" value="Genomic_DNA"/>
</dbReference>
<proteinExistence type="inferred from homology"/>
<organism evidence="10 11">
    <name type="scientific">Lymnaea stagnalis</name>
    <name type="common">Great pond snail</name>
    <name type="synonym">Helix stagnalis</name>
    <dbReference type="NCBI Taxonomy" id="6523"/>
    <lineage>
        <taxon>Eukaryota</taxon>
        <taxon>Metazoa</taxon>
        <taxon>Spiralia</taxon>
        <taxon>Lophotrochozoa</taxon>
        <taxon>Mollusca</taxon>
        <taxon>Gastropoda</taxon>
        <taxon>Heterobranchia</taxon>
        <taxon>Euthyneura</taxon>
        <taxon>Panpulmonata</taxon>
        <taxon>Hygrophila</taxon>
        <taxon>Lymnaeoidea</taxon>
        <taxon>Lymnaeidae</taxon>
        <taxon>Lymnaea</taxon>
    </lineage>
</organism>
<sequence length="507" mass="57880">MLKRSFLLLIRVPDHQVRVVSTLGNVEPDDHQPAPRPFKAIPGPRGIYRWPSIGSILLFKPFSKYTIETMHKLMDKMCDRYGSIFKFNMGTQVVLVSDPQDLETIFRNEGKYPCHPEMSLPEKYYISKRLKVPLTMLSGEEWHGMRTPVNGCLMKADSATHDLEPQNAVADDFVKILETRDLLNIDQADLFFRFASESIGLVAFNKRLGLLDDRPDQQSVIFHEAAKSVMDQVHRAVTARSFYKKATYREFERSNDIKISIAVADIMKTKEIMERPKRDGALTPDEANLLRPLASANTLTDSDVIVTMLTLYSAGVDATAKNLQVFFYNLAQNPDKQEVLRKEILEIIGDTGPLTSKALAQMTYLKACLKESFRLHYPAFIGAFRTMPVDVILSGYKIPAGTNVLMLSSRPARLHFDDSDKYLPERWLRTSKEREEDEFSKSIVLPFGHGPRNCFGRRIAVQEVYLATAKVLQRLMIELEPETLDAQSKDQMFSAPDKPFKFKFRRL</sequence>
<keyword evidence="3 8" id="KW-0349">Heme</keyword>
<dbReference type="CDD" id="cd11054">
    <property type="entry name" value="CYP24A1-like"/>
    <property type="match status" value="1"/>
</dbReference>
<evidence type="ECO:0000313" key="11">
    <source>
        <dbReference type="Proteomes" id="UP001497497"/>
    </source>
</evidence>
<evidence type="ECO:0000256" key="4">
    <source>
        <dbReference type="ARBA" id="ARBA00022723"/>
    </source>
</evidence>
<feature type="binding site" description="axial binding residue" evidence="8">
    <location>
        <position position="454"/>
    </location>
    <ligand>
        <name>heme</name>
        <dbReference type="ChEBI" id="CHEBI:30413"/>
    </ligand>
    <ligandPart>
        <name>Fe</name>
        <dbReference type="ChEBI" id="CHEBI:18248"/>
    </ligandPart>
</feature>
<name>A0AAV2HPA6_LYMST</name>
<comment type="similarity">
    <text evidence="2 9">Belongs to the cytochrome P450 family.</text>
</comment>
<dbReference type="AlphaFoldDB" id="A0AAV2HPA6"/>
<dbReference type="SUPFAM" id="SSF48264">
    <property type="entry name" value="Cytochrome P450"/>
    <property type="match status" value="1"/>
</dbReference>
<dbReference type="GO" id="GO:0020037">
    <property type="term" value="F:heme binding"/>
    <property type="evidence" value="ECO:0007669"/>
    <property type="project" value="InterPro"/>
</dbReference>
<protein>
    <recommendedName>
        <fullName evidence="12">Cytochrome P450</fullName>
    </recommendedName>
</protein>
<evidence type="ECO:0000313" key="10">
    <source>
        <dbReference type="EMBL" id="CAL1535880.1"/>
    </source>
</evidence>
<evidence type="ECO:0000256" key="3">
    <source>
        <dbReference type="ARBA" id="ARBA00022617"/>
    </source>
</evidence>
<dbReference type="PANTHER" id="PTHR24279">
    <property type="entry name" value="CYTOCHROME P450"/>
    <property type="match status" value="1"/>
</dbReference>
<accession>A0AAV2HPA6</accession>
<evidence type="ECO:0008006" key="12">
    <source>
        <dbReference type="Google" id="ProtNLM"/>
    </source>
</evidence>
<dbReference type="PRINTS" id="PR00463">
    <property type="entry name" value="EP450I"/>
</dbReference>
<keyword evidence="11" id="KW-1185">Reference proteome</keyword>
<dbReference type="InterPro" id="IPR050479">
    <property type="entry name" value="CYP11_CYP27_families"/>
</dbReference>
<evidence type="ECO:0000256" key="7">
    <source>
        <dbReference type="ARBA" id="ARBA00023033"/>
    </source>
</evidence>
<dbReference type="InterPro" id="IPR001128">
    <property type="entry name" value="Cyt_P450"/>
</dbReference>
<dbReference type="InterPro" id="IPR002401">
    <property type="entry name" value="Cyt_P450_E_grp-I"/>
</dbReference>
<dbReference type="PRINTS" id="PR00385">
    <property type="entry name" value="P450"/>
</dbReference>
<evidence type="ECO:0000256" key="8">
    <source>
        <dbReference type="PIRSR" id="PIRSR602401-1"/>
    </source>
</evidence>
<dbReference type="PROSITE" id="PS00086">
    <property type="entry name" value="CYTOCHROME_P450"/>
    <property type="match status" value="1"/>
</dbReference>
<evidence type="ECO:0000256" key="9">
    <source>
        <dbReference type="RuleBase" id="RU000461"/>
    </source>
</evidence>
<gene>
    <name evidence="10" type="ORF">GSLYS_00009840001</name>
</gene>